<evidence type="ECO:0000313" key="1">
    <source>
        <dbReference type="EMBL" id="MUL37803.1"/>
    </source>
</evidence>
<name>A0A6N8FXK2_9CHRO</name>
<accession>A0A6N8FXK2</accession>
<evidence type="ECO:0000313" key="2">
    <source>
        <dbReference type="Proteomes" id="UP000441797"/>
    </source>
</evidence>
<dbReference type="EMBL" id="NAPY01000027">
    <property type="protein sequence ID" value="MUL37803.1"/>
    <property type="molecule type" value="Genomic_DNA"/>
</dbReference>
<proteinExistence type="predicted"/>
<keyword evidence="2" id="KW-1185">Reference proteome</keyword>
<comment type="caution">
    <text evidence="1">The sequence shown here is derived from an EMBL/GenBank/DDBJ whole genome shotgun (WGS) entry which is preliminary data.</text>
</comment>
<dbReference type="AlphaFoldDB" id="A0A6N8FXK2"/>
<sequence length="133" mass="15691">MTNLTPNQQNAEQIRRCISDLLTQMTDDYQQTQPERRELTAATPKTDETFSVLEELELLTSDLRGYASQMQVRGWIENEPAAIAHLQTLRLFNIPAIAQFYFETDQHYPKLKEYVRRLDYLRLLLLEYLQAHT</sequence>
<gene>
    <name evidence="1" type="ORF">BWI75_16075</name>
</gene>
<dbReference type="OrthoDB" id="514598at2"/>
<organism evidence="1 2">
    <name type="scientific">Gloeocapsopsis dulcis AAB1 = 1H9</name>
    <dbReference type="NCBI Taxonomy" id="1433147"/>
    <lineage>
        <taxon>Bacteria</taxon>
        <taxon>Bacillati</taxon>
        <taxon>Cyanobacteriota</taxon>
        <taxon>Cyanophyceae</taxon>
        <taxon>Oscillatoriophycideae</taxon>
        <taxon>Chroococcales</taxon>
        <taxon>Chroococcaceae</taxon>
        <taxon>Gloeocapsopsis</taxon>
        <taxon>Gloeocapsopsis dulcis</taxon>
    </lineage>
</organism>
<dbReference type="Proteomes" id="UP000441797">
    <property type="component" value="Unassembled WGS sequence"/>
</dbReference>
<reference evidence="1 2" key="1">
    <citation type="journal article" date="2019" name="Front. Microbiol.">
        <title>Genomic Features for Desiccation Tolerance and Sugar Biosynthesis in the Extremophile Gloeocapsopsis sp. UTEX B3054.</title>
        <authorList>
            <person name="Urrejola C."/>
            <person name="Alcorta J."/>
            <person name="Salas L."/>
            <person name="Vasquez M."/>
            <person name="Polz M.F."/>
            <person name="Vicuna R."/>
            <person name="Diez B."/>
        </authorList>
    </citation>
    <scope>NUCLEOTIDE SEQUENCE [LARGE SCALE GENOMIC DNA]</scope>
    <source>
        <strain evidence="1 2">1H9</strain>
    </source>
</reference>
<protein>
    <submittedName>
        <fullName evidence="1">Uncharacterized protein</fullName>
    </submittedName>
</protein>